<evidence type="ECO:0000313" key="2">
    <source>
        <dbReference type="EMBL" id="RMI27643.1"/>
    </source>
</evidence>
<feature type="region of interest" description="Disordered" evidence="1">
    <location>
        <begin position="1"/>
        <end position="134"/>
    </location>
</feature>
<organism evidence="2 3">
    <name type="scientific">Streptomyces triticirhizae</name>
    <dbReference type="NCBI Taxonomy" id="2483353"/>
    <lineage>
        <taxon>Bacteria</taxon>
        <taxon>Bacillati</taxon>
        <taxon>Actinomycetota</taxon>
        <taxon>Actinomycetes</taxon>
        <taxon>Kitasatosporales</taxon>
        <taxon>Streptomycetaceae</taxon>
        <taxon>Streptomyces</taxon>
    </lineage>
</organism>
<protein>
    <submittedName>
        <fullName evidence="2">Uncharacterized protein</fullName>
    </submittedName>
</protein>
<sequence length="134" mass="13947">MRYLRSPGPPAGARRGVRRSAWPRRRPPRAGRGAPPSPTTFAGHGPERPTPEPELTSRGCWTVVAPRRPRARPGRAAAAPLRPAGGRPTPQRAAALRGRRRRARPRPGAAAVVAGAPGAAGPGPLRRDGAPAAA</sequence>
<feature type="compositionally biased region" description="Low complexity" evidence="1">
    <location>
        <begin position="74"/>
        <end position="96"/>
    </location>
</feature>
<dbReference type="Proteomes" id="UP000278673">
    <property type="component" value="Unassembled WGS sequence"/>
</dbReference>
<evidence type="ECO:0000256" key="1">
    <source>
        <dbReference type="SAM" id="MobiDB-lite"/>
    </source>
</evidence>
<dbReference type="EMBL" id="RFFJ01000323">
    <property type="protein sequence ID" value="RMI27643.1"/>
    <property type="molecule type" value="Genomic_DNA"/>
</dbReference>
<gene>
    <name evidence="2" type="ORF">EBN88_29045</name>
</gene>
<keyword evidence="3" id="KW-1185">Reference proteome</keyword>
<accession>A0A3M2KTT9</accession>
<feature type="compositionally biased region" description="Basic residues" evidence="1">
    <location>
        <begin position="15"/>
        <end position="29"/>
    </location>
</feature>
<proteinExistence type="predicted"/>
<evidence type="ECO:0000313" key="3">
    <source>
        <dbReference type="Proteomes" id="UP000278673"/>
    </source>
</evidence>
<feature type="compositionally biased region" description="Low complexity" evidence="1">
    <location>
        <begin position="106"/>
        <end position="124"/>
    </location>
</feature>
<feature type="compositionally biased region" description="Basic and acidic residues" evidence="1">
    <location>
        <begin position="125"/>
        <end position="134"/>
    </location>
</feature>
<name>A0A3M2KTT9_9ACTN</name>
<comment type="caution">
    <text evidence="2">The sequence shown here is derived from an EMBL/GenBank/DDBJ whole genome shotgun (WGS) entry which is preliminary data.</text>
</comment>
<reference evidence="2 3" key="1">
    <citation type="submission" date="2018-10" db="EMBL/GenBank/DDBJ databases">
        <title>Isolation, diversity and antifungal activity of actinobacteria from wheat.</title>
        <authorList>
            <person name="Han C."/>
        </authorList>
    </citation>
    <scope>NUCLEOTIDE SEQUENCE [LARGE SCALE GENOMIC DNA]</scope>
    <source>
        <strain evidence="2 3">NEAU-YY642</strain>
    </source>
</reference>
<dbReference type="AlphaFoldDB" id="A0A3M2KTT9"/>